<dbReference type="SUPFAM" id="SSF53850">
    <property type="entry name" value="Periplasmic binding protein-like II"/>
    <property type="match status" value="1"/>
</dbReference>
<feature type="domain" description="Solute-binding protein family 3/N-terminal" evidence="2">
    <location>
        <begin position="34"/>
        <end position="241"/>
    </location>
</feature>
<dbReference type="Pfam" id="PF00497">
    <property type="entry name" value="SBP_bac_3"/>
    <property type="match status" value="1"/>
</dbReference>
<evidence type="ECO:0000259" key="2">
    <source>
        <dbReference type="Pfam" id="PF00497"/>
    </source>
</evidence>
<dbReference type="PANTHER" id="PTHR35936:SF25">
    <property type="entry name" value="ABC TRANSPORTER SUBSTRATE-BINDING PROTEIN"/>
    <property type="match status" value="1"/>
</dbReference>
<evidence type="ECO:0000313" key="3">
    <source>
        <dbReference type="EMBL" id="RKQ60053.1"/>
    </source>
</evidence>
<protein>
    <submittedName>
        <fullName evidence="3">Amino acid ABC transporter substrate-binding protein (PAAT family)</fullName>
    </submittedName>
</protein>
<dbReference type="PANTHER" id="PTHR35936">
    <property type="entry name" value="MEMBRANE-BOUND LYTIC MUREIN TRANSGLYCOSYLASE F"/>
    <property type="match status" value="1"/>
</dbReference>
<proteinExistence type="predicted"/>
<dbReference type="EMBL" id="RBID01000013">
    <property type="protein sequence ID" value="RKQ60053.1"/>
    <property type="molecule type" value="Genomic_DNA"/>
</dbReference>
<accession>A0A495BG27</accession>
<dbReference type="AlphaFoldDB" id="A0A495BG27"/>
<comment type="caution">
    <text evidence="3">The sequence shown here is derived from an EMBL/GenBank/DDBJ whole genome shotgun (WGS) entry which is preliminary data.</text>
</comment>
<evidence type="ECO:0000313" key="4">
    <source>
        <dbReference type="Proteomes" id="UP000279384"/>
    </source>
</evidence>
<evidence type="ECO:0000256" key="1">
    <source>
        <dbReference type="ARBA" id="ARBA00022729"/>
    </source>
</evidence>
<dbReference type="Proteomes" id="UP000279384">
    <property type="component" value="Unassembled WGS sequence"/>
</dbReference>
<dbReference type="InterPro" id="IPR001638">
    <property type="entry name" value="Solute-binding_3/MltF_N"/>
</dbReference>
<gene>
    <name evidence="3" type="ORF">C8E02_1397</name>
</gene>
<reference evidence="3 4" key="1">
    <citation type="submission" date="2018-10" db="EMBL/GenBank/DDBJ databases">
        <title>Genomic Encyclopedia of Type Strains, Phase IV (KMG-IV): sequencing the most valuable type-strain genomes for metagenomic binning, comparative biology and taxonomic classification.</title>
        <authorList>
            <person name="Goeker M."/>
        </authorList>
    </citation>
    <scope>NUCLEOTIDE SEQUENCE [LARGE SCALE GENOMIC DNA]</scope>
    <source>
        <strain evidence="3 4">DSM 3303</strain>
    </source>
</reference>
<name>A0A495BG27_VOGIN</name>
<dbReference type="Gene3D" id="3.40.190.10">
    <property type="entry name" value="Periplasmic binding protein-like II"/>
    <property type="match status" value="2"/>
</dbReference>
<organism evidence="3 4">
    <name type="scientific">Vogesella indigofera</name>
    <name type="common">Pseudomonas indigofera</name>
    <dbReference type="NCBI Taxonomy" id="45465"/>
    <lineage>
        <taxon>Bacteria</taxon>
        <taxon>Pseudomonadati</taxon>
        <taxon>Pseudomonadota</taxon>
        <taxon>Betaproteobacteria</taxon>
        <taxon>Neisseriales</taxon>
        <taxon>Chromobacteriaceae</taxon>
        <taxon>Vogesella</taxon>
    </lineage>
</organism>
<sequence length="250" mass="28121">MTERYRMLRLLLICCLFATAAGADIVRLAVGLAKPPYVEAGGNSGLEVALALATLRLAGHQPLVVQLPQARGLAMLDSGRVDAMLSLVPGSLEGVFYSQPLLHYRNRAIVLQGSGIVLTQLSQLAQYRVVAFQNARRLLGDDFRRTVERAPSYAEQGDQDIQNKMLFNHRVDVVIGDELIFHANPTQRDLNNRSQAVLSYALFPSSPRHVGFRRERLRQDFDNALLQLKGSGEYERIQQFYRDKYQLPRN</sequence>
<keyword evidence="1" id="KW-0732">Signal</keyword>